<dbReference type="RefSeq" id="WP_044189573.1">
    <property type="nucleotide sequence ID" value="NZ_JMCB01000006.1"/>
</dbReference>
<name>A0A085WLS5_9BACT</name>
<feature type="domain" description="UspA" evidence="2">
    <location>
        <begin position="145"/>
        <end position="294"/>
    </location>
</feature>
<dbReference type="Pfam" id="PF00582">
    <property type="entry name" value="Usp"/>
    <property type="match status" value="2"/>
</dbReference>
<dbReference type="Gene3D" id="3.40.50.620">
    <property type="entry name" value="HUPs"/>
    <property type="match status" value="3"/>
</dbReference>
<dbReference type="OrthoDB" id="5486394at2"/>
<gene>
    <name evidence="3" type="ORF">DB31_7875</name>
</gene>
<feature type="domain" description="UspA" evidence="2">
    <location>
        <begin position="307"/>
        <end position="442"/>
    </location>
</feature>
<proteinExistence type="inferred from homology"/>
<reference evidence="3 4" key="1">
    <citation type="submission" date="2014-04" db="EMBL/GenBank/DDBJ databases">
        <title>Genome assembly of Hyalangium minutum DSM 14724.</title>
        <authorList>
            <person name="Sharma G."/>
            <person name="Subramanian S."/>
        </authorList>
    </citation>
    <scope>NUCLEOTIDE SEQUENCE [LARGE SCALE GENOMIC DNA]</scope>
    <source>
        <strain evidence="3 4">DSM 14724</strain>
    </source>
</reference>
<dbReference type="EMBL" id="JMCB01000006">
    <property type="protein sequence ID" value="KFE68638.1"/>
    <property type="molecule type" value="Genomic_DNA"/>
</dbReference>
<keyword evidence="4" id="KW-1185">Reference proteome</keyword>
<sequence>MPIVCITNLSPDSVRAANTAAALAARRKVPLMLYGVPEPESPNGAGASQVVLHGRLELEAERLRAQGVEVHTVMTPKAEEALLGDEECRKAEWCVVAADGWQIPVWRRTPLPERLMQRACAPVLVVRRDEALVDWAHGRRRLVAMVGVDASDEADGSVAFIRALREVGPCDVIATYVCSPAEERTRLGIHSPVRVELLDPVVRGIQALDPYVERVLVREVRERLGEVPGEGNVEIHLEPGYGRRDEHLLHVARKRGVDLVVVGTHQRVGLQRWWHGSVSAGVMRHAEQSVVCVPATFVKPRKLGAPRSVLVPVDFTEASQRAIAQARMLVGVGGRVHLLHVHVRRMGDPDWTDHYGVLPEPPREREEMMRRLQALVPQENDGVRWTLEGVSASEEAQAICQAAEREGVDLVCVGAVGGRMGRVGGVARELMARCHRPVLVVPAPEEAREPLGWGAQGIHNP</sequence>
<dbReference type="Proteomes" id="UP000028725">
    <property type="component" value="Unassembled WGS sequence"/>
</dbReference>
<dbReference type="AlphaFoldDB" id="A0A085WLS5"/>
<organism evidence="3 4">
    <name type="scientific">Hyalangium minutum</name>
    <dbReference type="NCBI Taxonomy" id="394096"/>
    <lineage>
        <taxon>Bacteria</taxon>
        <taxon>Pseudomonadati</taxon>
        <taxon>Myxococcota</taxon>
        <taxon>Myxococcia</taxon>
        <taxon>Myxococcales</taxon>
        <taxon>Cystobacterineae</taxon>
        <taxon>Archangiaceae</taxon>
        <taxon>Hyalangium</taxon>
    </lineage>
</organism>
<dbReference type="InterPro" id="IPR006016">
    <property type="entry name" value="UspA"/>
</dbReference>
<dbReference type="CDD" id="cd00293">
    <property type="entry name" value="USP-like"/>
    <property type="match status" value="2"/>
</dbReference>
<dbReference type="PANTHER" id="PTHR46268">
    <property type="entry name" value="STRESS RESPONSE PROTEIN NHAX"/>
    <property type="match status" value="1"/>
</dbReference>
<dbReference type="SUPFAM" id="SSF52402">
    <property type="entry name" value="Adenine nucleotide alpha hydrolases-like"/>
    <property type="match status" value="3"/>
</dbReference>
<comment type="similarity">
    <text evidence="1">Belongs to the universal stress protein A family.</text>
</comment>
<dbReference type="InterPro" id="IPR014729">
    <property type="entry name" value="Rossmann-like_a/b/a_fold"/>
</dbReference>
<evidence type="ECO:0000313" key="3">
    <source>
        <dbReference type="EMBL" id="KFE68638.1"/>
    </source>
</evidence>
<evidence type="ECO:0000313" key="4">
    <source>
        <dbReference type="Proteomes" id="UP000028725"/>
    </source>
</evidence>
<comment type="caution">
    <text evidence="3">The sequence shown here is derived from an EMBL/GenBank/DDBJ whole genome shotgun (WGS) entry which is preliminary data.</text>
</comment>
<dbReference type="STRING" id="394096.DB31_7875"/>
<evidence type="ECO:0000256" key="1">
    <source>
        <dbReference type="ARBA" id="ARBA00008791"/>
    </source>
</evidence>
<accession>A0A085WLS5</accession>
<dbReference type="PANTHER" id="PTHR46268:SF6">
    <property type="entry name" value="UNIVERSAL STRESS PROTEIN UP12"/>
    <property type="match status" value="1"/>
</dbReference>
<evidence type="ECO:0000259" key="2">
    <source>
        <dbReference type="Pfam" id="PF00582"/>
    </source>
</evidence>
<protein>
    <submittedName>
        <fullName evidence="3">Universal stress protein family protein</fullName>
    </submittedName>
</protein>